<evidence type="ECO:0000313" key="3">
    <source>
        <dbReference type="Proteomes" id="UP001165136"/>
    </source>
</evidence>
<comment type="caution">
    <text evidence="2">The sequence shown here is derived from an EMBL/GenBank/DDBJ whole genome shotgun (WGS) entry which is preliminary data.</text>
</comment>
<name>A0A9W6R8S6_9PSEU</name>
<keyword evidence="3" id="KW-1185">Reference proteome</keyword>
<dbReference type="EMBL" id="BSTI01000035">
    <property type="protein sequence ID" value="GLY71343.1"/>
    <property type="molecule type" value="Genomic_DNA"/>
</dbReference>
<dbReference type="AlphaFoldDB" id="A0A9W6R8S6"/>
<reference evidence="2" key="1">
    <citation type="submission" date="2023-03" db="EMBL/GenBank/DDBJ databases">
        <title>Amycolatopsis taiwanensis NBRC 103393.</title>
        <authorList>
            <person name="Ichikawa N."/>
            <person name="Sato H."/>
            <person name="Tonouchi N."/>
        </authorList>
    </citation>
    <scope>NUCLEOTIDE SEQUENCE</scope>
    <source>
        <strain evidence="2">NBRC 103393</strain>
    </source>
</reference>
<feature type="region of interest" description="Disordered" evidence="1">
    <location>
        <begin position="125"/>
        <end position="151"/>
    </location>
</feature>
<gene>
    <name evidence="2" type="ORF">Atai01_79620</name>
</gene>
<organism evidence="2 3">
    <name type="scientific">Amycolatopsis taiwanensis</name>
    <dbReference type="NCBI Taxonomy" id="342230"/>
    <lineage>
        <taxon>Bacteria</taxon>
        <taxon>Bacillati</taxon>
        <taxon>Actinomycetota</taxon>
        <taxon>Actinomycetes</taxon>
        <taxon>Pseudonocardiales</taxon>
        <taxon>Pseudonocardiaceae</taxon>
        <taxon>Amycolatopsis</taxon>
    </lineage>
</organism>
<protein>
    <submittedName>
        <fullName evidence="2">Uncharacterized protein</fullName>
    </submittedName>
</protein>
<sequence>MTHSRFEEQRRRNLERARRSGVPDSVAQLFATVQEPRCDDEPSTSEFDAALKEEGARLKASITTPSYDSGMLFDTGGIGGTVETEATASARRLLSVAESNGMEKTASLLRAALEQCDCISTQRDSGGEALSFPEPERIVNPETGRPIGMWR</sequence>
<evidence type="ECO:0000256" key="1">
    <source>
        <dbReference type="SAM" id="MobiDB-lite"/>
    </source>
</evidence>
<dbReference type="RefSeq" id="WP_285491092.1">
    <property type="nucleotide sequence ID" value="NZ_BSTI01000035.1"/>
</dbReference>
<proteinExistence type="predicted"/>
<dbReference type="Proteomes" id="UP001165136">
    <property type="component" value="Unassembled WGS sequence"/>
</dbReference>
<evidence type="ECO:0000313" key="2">
    <source>
        <dbReference type="EMBL" id="GLY71343.1"/>
    </source>
</evidence>
<accession>A0A9W6R8S6</accession>
<feature type="region of interest" description="Disordered" evidence="1">
    <location>
        <begin position="1"/>
        <end position="21"/>
    </location>
</feature>
<feature type="compositionally biased region" description="Basic and acidic residues" evidence="1">
    <location>
        <begin position="1"/>
        <end position="18"/>
    </location>
</feature>